<evidence type="ECO:0000256" key="1">
    <source>
        <dbReference type="SAM" id="MobiDB-lite"/>
    </source>
</evidence>
<protein>
    <submittedName>
        <fullName evidence="3">Uncharacterized protein</fullName>
    </submittedName>
</protein>
<sequence length="298" mass="32733">MPAPIPPGWARRSVQLALLSTAAPRLACSGAAGSSPAQAGPLAERRSRFPARRSRTGHTGRSSCSARPTRSRGFSAEDEALLARQQRWRPRATCEHRREDLVSFDPDLHALLPNVAQLPQHPNAIEHRFDSVPDGITNISQPRSPSKLLQPSLSYRLDIDQNLTDGAVPRSGAAANARLRAAAARVQVRQQSPEKTRMPAITVPSPRRGVPGRSAGRASRGVRIGDRRRLSPMRPRCVPRTCRNVLAVGEHGQCRQRHRGPQDHERLIHRYQADHAGGLVGPTSSPWSRPQQSEPARR</sequence>
<feature type="region of interest" description="Disordered" evidence="1">
    <location>
        <begin position="28"/>
        <end position="77"/>
    </location>
</feature>
<feature type="region of interest" description="Disordered" evidence="1">
    <location>
        <begin position="253"/>
        <end position="298"/>
    </location>
</feature>
<keyword evidence="4" id="KW-1185">Reference proteome</keyword>
<dbReference type="AlphaFoldDB" id="A0A1W2DBV0"/>
<evidence type="ECO:0000313" key="3">
    <source>
        <dbReference type="EMBL" id="SMC95009.1"/>
    </source>
</evidence>
<gene>
    <name evidence="3" type="ORF">SAMN05660733_02855</name>
</gene>
<feature type="compositionally biased region" description="Polar residues" evidence="1">
    <location>
        <begin position="282"/>
        <end position="298"/>
    </location>
</feature>
<organism evidence="3 4">
    <name type="scientific">Lentzea albidocapillata</name>
    <dbReference type="NCBI Taxonomy" id="40571"/>
    <lineage>
        <taxon>Bacteria</taxon>
        <taxon>Bacillati</taxon>
        <taxon>Actinomycetota</taxon>
        <taxon>Actinomycetes</taxon>
        <taxon>Pseudonocardiales</taxon>
        <taxon>Pseudonocardiaceae</taxon>
        <taxon>Lentzea</taxon>
    </lineage>
</organism>
<feature type="compositionally biased region" description="Basic and acidic residues" evidence="1">
    <location>
        <begin position="260"/>
        <end position="273"/>
    </location>
</feature>
<feature type="compositionally biased region" description="Low complexity" evidence="1">
    <location>
        <begin position="28"/>
        <end position="42"/>
    </location>
</feature>
<dbReference type="EMBL" id="FWYC01000007">
    <property type="protein sequence ID" value="SMC95009.1"/>
    <property type="molecule type" value="Genomic_DNA"/>
</dbReference>
<feature type="chain" id="PRO_5038376775" evidence="2">
    <location>
        <begin position="28"/>
        <end position="298"/>
    </location>
</feature>
<evidence type="ECO:0000313" key="4">
    <source>
        <dbReference type="Proteomes" id="UP000192840"/>
    </source>
</evidence>
<feature type="region of interest" description="Disordered" evidence="1">
    <location>
        <begin position="188"/>
        <end position="221"/>
    </location>
</feature>
<feature type="compositionally biased region" description="Low complexity" evidence="1">
    <location>
        <begin position="203"/>
        <end position="221"/>
    </location>
</feature>
<feature type="compositionally biased region" description="Basic residues" evidence="1">
    <location>
        <begin position="48"/>
        <end position="58"/>
    </location>
</feature>
<evidence type="ECO:0000256" key="2">
    <source>
        <dbReference type="SAM" id="SignalP"/>
    </source>
</evidence>
<keyword evidence="2" id="KW-0732">Signal</keyword>
<reference evidence="4" key="1">
    <citation type="submission" date="2017-04" db="EMBL/GenBank/DDBJ databases">
        <authorList>
            <person name="Varghese N."/>
            <person name="Submissions S."/>
        </authorList>
    </citation>
    <scope>NUCLEOTIDE SEQUENCE [LARGE SCALE GENOMIC DNA]</scope>
    <source>
        <strain evidence="4">DSM 44073</strain>
    </source>
</reference>
<name>A0A1W2DBV0_9PSEU</name>
<dbReference type="Proteomes" id="UP000192840">
    <property type="component" value="Unassembled WGS sequence"/>
</dbReference>
<accession>A0A1W2DBV0</accession>
<proteinExistence type="predicted"/>
<feature type="signal peptide" evidence="2">
    <location>
        <begin position="1"/>
        <end position="27"/>
    </location>
</feature>